<dbReference type="Gene3D" id="2.30.110.10">
    <property type="entry name" value="Electron Transport, Fmn-binding Protein, Chain A"/>
    <property type="match status" value="1"/>
</dbReference>
<name>A0A0S7YDG3_UNCT6</name>
<dbReference type="SUPFAM" id="SSF50475">
    <property type="entry name" value="FMN-binding split barrel"/>
    <property type="match status" value="1"/>
</dbReference>
<dbReference type="InterPro" id="IPR012349">
    <property type="entry name" value="Split_barrel_FMN-bd"/>
</dbReference>
<dbReference type="Pfam" id="PF01613">
    <property type="entry name" value="Flavin_Reduct"/>
    <property type="match status" value="1"/>
</dbReference>
<dbReference type="InterPro" id="IPR052174">
    <property type="entry name" value="Flavoredoxin"/>
</dbReference>
<comment type="caution">
    <text evidence="5">The sequence shown here is derived from an EMBL/GenBank/DDBJ whole genome shotgun (WGS) entry which is preliminary data.</text>
</comment>
<dbReference type="AlphaFoldDB" id="A0A0S7YDG3"/>
<dbReference type="SMART" id="SM00903">
    <property type="entry name" value="Flavin_Reduct"/>
    <property type="match status" value="1"/>
</dbReference>
<evidence type="ECO:0000313" key="6">
    <source>
        <dbReference type="Proteomes" id="UP000051012"/>
    </source>
</evidence>
<gene>
    <name evidence="5" type="ORF">AMJ52_05490</name>
</gene>
<dbReference type="PANTHER" id="PTHR43567:SF1">
    <property type="entry name" value="FLAVOREDOXIN"/>
    <property type="match status" value="1"/>
</dbReference>
<accession>A0A0S7YDG3</accession>
<sequence length="180" mass="20304">MKTSEVSKFYYFFPQTVAVIGVDTNVMPAAWHTPISAQPPLYGVLVSPKRYTYSLLNRKHGFTVNFLEHSKAPLIARIGSTSGRDTEKLKECNIKAAPADRVSGVILLDSYAAYECEKFAMHEYGDHFLVVGKIVLIYYNEGIINHQGIVNENIVSPMLYFGKDRYITIDPDTLAVHKRE</sequence>
<organism evidence="5 6">
    <name type="scientific">candidate division TA06 bacterium DG_78</name>
    <dbReference type="NCBI Taxonomy" id="1703772"/>
    <lineage>
        <taxon>Bacteria</taxon>
        <taxon>Bacteria division TA06</taxon>
    </lineage>
</organism>
<dbReference type="GO" id="GO:0010181">
    <property type="term" value="F:FMN binding"/>
    <property type="evidence" value="ECO:0007669"/>
    <property type="project" value="InterPro"/>
</dbReference>
<dbReference type="Proteomes" id="UP000051012">
    <property type="component" value="Unassembled WGS sequence"/>
</dbReference>
<evidence type="ECO:0000259" key="4">
    <source>
        <dbReference type="SMART" id="SM00903"/>
    </source>
</evidence>
<proteinExistence type="inferred from homology"/>
<comment type="cofactor">
    <cofactor evidence="1">
        <name>FMN</name>
        <dbReference type="ChEBI" id="CHEBI:58210"/>
    </cofactor>
</comment>
<feature type="domain" description="Flavin reductase like" evidence="4">
    <location>
        <begin position="10"/>
        <end position="152"/>
    </location>
</feature>
<comment type="similarity">
    <text evidence="3">Belongs to the flavoredoxin family.</text>
</comment>
<dbReference type="InterPro" id="IPR002563">
    <property type="entry name" value="Flavin_Rdtase-like_dom"/>
</dbReference>
<evidence type="ECO:0000313" key="5">
    <source>
        <dbReference type="EMBL" id="KPJ72708.1"/>
    </source>
</evidence>
<dbReference type="PANTHER" id="PTHR43567">
    <property type="entry name" value="FLAVOREDOXIN-RELATED-RELATED"/>
    <property type="match status" value="1"/>
</dbReference>
<evidence type="ECO:0000256" key="1">
    <source>
        <dbReference type="ARBA" id="ARBA00001917"/>
    </source>
</evidence>
<protein>
    <recommendedName>
        <fullName evidence="4">Flavin reductase like domain-containing protein</fullName>
    </recommendedName>
</protein>
<dbReference type="GO" id="GO:0016646">
    <property type="term" value="F:oxidoreductase activity, acting on the CH-NH group of donors, NAD or NADP as acceptor"/>
    <property type="evidence" value="ECO:0007669"/>
    <property type="project" value="UniProtKB-ARBA"/>
</dbReference>
<evidence type="ECO:0000256" key="3">
    <source>
        <dbReference type="ARBA" id="ARBA00038054"/>
    </source>
</evidence>
<reference evidence="5 6" key="1">
    <citation type="journal article" date="2015" name="Microbiome">
        <title>Genomic resolution of linkages in carbon, nitrogen, and sulfur cycling among widespread estuary sediment bacteria.</title>
        <authorList>
            <person name="Baker B.J."/>
            <person name="Lazar C.S."/>
            <person name="Teske A.P."/>
            <person name="Dick G.J."/>
        </authorList>
    </citation>
    <scope>NUCLEOTIDE SEQUENCE [LARGE SCALE GENOMIC DNA]</scope>
    <source>
        <strain evidence="5">DG_78</strain>
    </source>
</reference>
<keyword evidence="2" id="KW-0285">Flavoprotein</keyword>
<evidence type="ECO:0000256" key="2">
    <source>
        <dbReference type="ARBA" id="ARBA00022630"/>
    </source>
</evidence>
<dbReference type="EMBL" id="LJNI01000060">
    <property type="protein sequence ID" value="KPJ72708.1"/>
    <property type="molecule type" value="Genomic_DNA"/>
</dbReference>